<protein>
    <submittedName>
        <fullName evidence="3">Uncharacterized protein</fullName>
    </submittedName>
</protein>
<keyword evidence="2" id="KW-0812">Transmembrane</keyword>
<proteinExistence type="predicted"/>
<keyword evidence="1" id="KW-0175">Coiled coil</keyword>
<evidence type="ECO:0000256" key="2">
    <source>
        <dbReference type="SAM" id="Phobius"/>
    </source>
</evidence>
<dbReference type="AlphaFoldDB" id="A0A146K320"/>
<keyword evidence="2" id="KW-1133">Transmembrane helix</keyword>
<sequence length="567" mass="64201">LIIYGLQQCDTFEFNYQCLSQCPPGTDENGLICSCPGVLLEQNIICTSQCFAGFYLHQQKHCLAKCPAQYKIDTLKKTCVLDCPESSIVQNGFCTCPQYVSISGICLQSCPQQQTHLDFQKCYCDPELIKQQDFCLCQQFFTNGTCQTSCDLDYLNESTLQCQSTCEYAILPTVPKICSVCQSQYVNRSSKECQQLCAQINHTFNYFQIISYCEELTDYRNCPSINNSLCQKCSDYIDSNRQCSKSCENSQQYTTSYAQQMCLTSCPELLSKQNQCGVCPSNLWKEGSMCTPVCSLFAVVTQLQLFGENISVKHCEKIGSEYCKFISDNKCVDQCNLTQYIENDFYCRGELCQYAYTNISGVISCVEHCPSGRTLQNQMYTCSSCEYMSIDKVCQTLGQPGCILLQDGFCVDECNEGYVPYQDRVCSDLVCGYAYIKIDYYVECQASCDSGRMLGNFSMYTCTECEYVGEFDYCYALGDLSCLYYVEEDGQKRCLTEDPLKGLKTSIGVGAGLGLVVIVVAVVLIVYFVKRAKSKKTELEKKRQEQETEERRKKELEEVDIFKKIVE</sequence>
<evidence type="ECO:0000313" key="3">
    <source>
        <dbReference type="EMBL" id="JAP90011.1"/>
    </source>
</evidence>
<keyword evidence="2" id="KW-0472">Membrane</keyword>
<feature type="transmembrane region" description="Helical" evidence="2">
    <location>
        <begin position="507"/>
        <end position="529"/>
    </location>
</feature>
<accession>A0A146K320</accession>
<dbReference type="InterPro" id="IPR009030">
    <property type="entry name" value="Growth_fac_rcpt_cys_sf"/>
</dbReference>
<feature type="non-terminal residue" evidence="3">
    <location>
        <position position="1"/>
    </location>
</feature>
<reference evidence="3" key="1">
    <citation type="submission" date="2015-07" db="EMBL/GenBank/DDBJ databases">
        <title>Adaptation to a free-living lifestyle via gene acquisitions in the diplomonad Trepomonas sp. PC1.</title>
        <authorList>
            <person name="Xu F."/>
            <person name="Jerlstrom-Hultqvist J."/>
            <person name="Kolisko M."/>
            <person name="Simpson A.G.B."/>
            <person name="Roger A.J."/>
            <person name="Svard S.G."/>
            <person name="Andersson J.O."/>
        </authorList>
    </citation>
    <scope>NUCLEOTIDE SEQUENCE</scope>
    <source>
        <strain evidence="3">PC1</strain>
    </source>
</reference>
<dbReference type="EMBL" id="GDID01006595">
    <property type="protein sequence ID" value="JAP90011.1"/>
    <property type="molecule type" value="Transcribed_RNA"/>
</dbReference>
<dbReference type="SUPFAM" id="SSF57184">
    <property type="entry name" value="Growth factor receptor domain"/>
    <property type="match status" value="1"/>
</dbReference>
<feature type="coiled-coil region" evidence="1">
    <location>
        <begin position="529"/>
        <end position="559"/>
    </location>
</feature>
<gene>
    <name evidence="3" type="ORF">TPC1_30494</name>
</gene>
<evidence type="ECO:0000256" key="1">
    <source>
        <dbReference type="SAM" id="Coils"/>
    </source>
</evidence>
<organism evidence="3">
    <name type="scientific">Trepomonas sp. PC1</name>
    <dbReference type="NCBI Taxonomy" id="1076344"/>
    <lineage>
        <taxon>Eukaryota</taxon>
        <taxon>Metamonada</taxon>
        <taxon>Diplomonadida</taxon>
        <taxon>Hexamitidae</taxon>
        <taxon>Hexamitinae</taxon>
        <taxon>Trepomonas</taxon>
    </lineage>
</organism>
<name>A0A146K320_9EUKA</name>